<dbReference type="Gene3D" id="1.25.40.20">
    <property type="entry name" value="Ankyrin repeat-containing domain"/>
    <property type="match status" value="3"/>
</dbReference>
<dbReference type="AlphaFoldDB" id="A0A5B7AUZ0"/>
<name>A0A5B7AUZ0_DAVIN</name>
<evidence type="ECO:0000256" key="5">
    <source>
        <dbReference type="ARBA" id="ARBA00023043"/>
    </source>
</evidence>
<dbReference type="SUPFAM" id="SSF48403">
    <property type="entry name" value="Ankyrin repeat"/>
    <property type="match status" value="1"/>
</dbReference>
<dbReference type="PROSITE" id="PS50297">
    <property type="entry name" value="ANK_REP_REGION"/>
    <property type="match status" value="2"/>
</dbReference>
<comment type="subcellular location">
    <subcellularLocation>
        <location evidence="1">Membrane</location>
        <topology evidence="1">Multi-pass membrane protein</topology>
    </subcellularLocation>
</comment>
<evidence type="ECO:0000256" key="4">
    <source>
        <dbReference type="ARBA" id="ARBA00022989"/>
    </source>
</evidence>
<dbReference type="PANTHER" id="PTHR24186">
    <property type="entry name" value="PROTEIN PHOSPHATASE 1 REGULATORY SUBUNIT"/>
    <property type="match status" value="1"/>
</dbReference>
<evidence type="ECO:0000256" key="7">
    <source>
        <dbReference type="PROSITE-ProRule" id="PRU00023"/>
    </source>
</evidence>
<keyword evidence="6 8" id="KW-0472">Membrane</keyword>
<keyword evidence="4 8" id="KW-1133">Transmembrane helix</keyword>
<dbReference type="Pfam" id="PF12796">
    <property type="entry name" value="Ank_2"/>
    <property type="match status" value="3"/>
</dbReference>
<evidence type="ECO:0000259" key="9">
    <source>
        <dbReference type="Pfam" id="PF13962"/>
    </source>
</evidence>
<dbReference type="InterPro" id="IPR036770">
    <property type="entry name" value="Ankyrin_rpt-contain_sf"/>
</dbReference>
<feature type="transmembrane region" description="Helical" evidence="8">
    <location>
        <begin position="448"/>
        <end position="466"/>
    </location>
</feature>
<dbReference type="InterPro" id="IPR002110">
    <property type="entry name" value="Ankyrin_rpt"/>
</dbReference>
<dbReference type="GO" id="GO:0005886">
    <property type="term" value="C:plasma membrane"/>
    <property type="evidence" value="ECO:0007669"/>
    <property type="project" value="TreeGrafter"/>
</dbReference>
<evidence type="ECO:0000256" key="2">
    <source>
        <dbReference type="ARBA" id="ARBA00022692"/>
    </source>
</evidence>
<dbReference type="PANTHER" id="PTHR24186:SF50">
    <property type="entry name" value="ANKYRIN REPEAT-CONTAINING PROTEIN ITN1-LIKE ISOFORM X1"/>
    <property type="match status" value="1"/>
</dbReference>
<keyword evidence="2 8" id="KW-0812">Transmembrane</keyword>
<feature type="repeat" description="ANK" evidence="7">
    <location>
        <begin position="85"/>
        <end position="111"/>
    </location>
</feature>
<protein>
    <recommendedName>
        <fullName evidence="9">PGG domain-containing protein</fullName>
    </recommendedName>
</protein>
<evidence type="ECO:0000313" key="10">
    <source>
        <dbReference type="EMBL" id="MPA60530.1"/>
    </source>
</evidence>
<keyword evidence="3" id="KW-0677">Repeat</keyword>
<feature type="domain" description="PGG" evidence="9">
    <location>
        <begin position="439"/>
        <end position="550"/>
    </location>
</feature>
<reference evidence="10" key="1">
    <citation type="submission" date="2019-08" db="EMBL/GenBank/DDBJ databases">
        <title>Reference gene set and small RNA set construction with multiple tissues from Davidia involucrata Baill.</title>
        <authorList>
            <person name="Yang H."/>
            <person name="Zhou C."/>
            <person name="Li G."/>
            <person name="Wang J."/>
            <person name="Gao P."/>
            <person name="Wang M."/>
            <person name="Wang R."/>
            <person name="Zhao Y."/>
        </authorList>
    </citation>
    <scope>NUCLEOTIDE SEQUENCE</scope>
    <source>
        <tissue evidence="10">Mixed with DoveR01_LX</tissue>
    </source>
</reference>
<feature type="repeat" description="ANK" evidence="7">
    <location>
        <begin position="268"/>
        <end position="290"/>
    </location>
</feature>
<sequence length="595" mass="66052">MQMENPSPSQAERPASTTSLMDPSLYKAAMEGMRDVLLQNKDQLDVLVSPNKNTVLHIAAQFGKLQCVKQILDMCPVIYDRLNSKGETPLHLAARGPHYEIVKALIEHAKDEERGHGVGAAKEMLMLVNKDKDTALHEAVRSRLAPLVELLAKEAPELSHMANNADETPLYLAAERRYKLSVSHILANCTSPAYGGPYGRTALHASAFHNLKECTEVLLNWNQDLVKKADIYGWLPLHYAARMNNVPSVRQLLDKDKSVAYLKADEDNEMTALHVAATQGHVDVIEVLISECPGCWEIVNSRGQNILHIAVKHKKKKLIKFILKNSSLESLINQKDDDGNTPLHLLVASNFFLSELIMHPIADKSTYNKKNLTPRDIAFYSNDYTMSQGLIKSYLEGATLGWRTIISRDKDEIAATEKSEMEAKEKLRACEREMVVPQDIRKTADTHLIVAALVATVTFAAGFTVPGGFDGNEGPNQGFAILTRKAAFQAFVITDAIAMILSICAILIFFTVANIEDKRQLVLHYSTALKLISIAMVAAVIAFITGMYAVLSHSPWLAITECVICVLFFTFSIFKIFYQAIKSVNVDSNLKMVNM</sequence>
<proteinExistence type="predicted"/>
<accession>A0A5B7AUZ0</accession>
<keyword evidence="5 7" id="KW-0040">ANK repeat</keyword>
<evidence type="ECO:0000256" key="8">
    <source>
        <dbReference type="SAM" id="Phobius"/>
    </source>
</evidence>
<feature type="transmembrane region" description="Helical" evidence="8">
    <location>
        <begin position="486"/>
        <end position="510"/>
    </location>
</feature>
<dbReference type="Pfam" id="PF13962">
    <property type="entry name" value="PGG"/>
    <property type="match status" value="1"/>
</dbReference>
<dbReference type="PROSITE" id="PS50088">
    <property type="entry name" value="ANK_REPEAT"/>
    <property type="match status" value="3"/>
</dbReference>
<evidence type="ECO:0000256" key="1">
    <source>
        <dbReference type="ARBA" id="ARBA00004141"/>
    </source>
</evidence>
<evidence type="ECO:0000256" key="6">
    <source>
        <dbReference type="ARBA" id="ARBA00023136"/>
    </source>
</evidence>
<organism evidence="10">
    <name type="scientific">Davidia involucrata</name>
    <name type="common">Dove tree</name>
    <dbReference type="NCBI Taxonomy" id="16924"/>
    <lineage>
        <taxon>Eukaryota</taxon>
        <taxon>Viridiplantae</taxon>
        <taxon>Streptophyta</taxon>
        <taxon>Embryophyta</taxon>
        <taxon>Tracheophyta</taxon>
        <taxon>Spermatophyta</taxon>
        <taxon>Magnoliopsida</taxon>
        <taxon>eudicotyledons</taxon>
        <taxon>Gunneridae</taxon>
        <taxon>Pentapetalae</taxon>
        <taxon>asterids</taxon>
        <taxon>Cornales</taxon>
        <taxon>Nyssaceae</taxon>
        <taxon>Davidia</taxon>
    </lineage>
</organism>
<feature type="repeat" description="ANK" evidence="7">
    <location>
        <begin position="232"/>
        <end position="264"/>
    </location>
</feature>
<dbReference type="EMBL" id="GHES01029971">
    <property type="protein sequence ID" value="MPA60530.1"/>
    <property type="molecule type" value="Transcribed_RNA"/>
</dbReference>
<gene>
    <name evidence="10" type="ORF">Din_029971</name>
</gene>
<feature type="transmembrane region" description="Helical" evidence="8">
    <location>
        <begin position="531"/>
        <end position="550"/>
    </location>
</feature>
<dbReference type="SMART" id="SM00248">
    <property type="entry name" value="ANK"/>
    <property type="match status" value="9"/>
</dbReference>
<evidence type="ECO:0000256" key="3">
    <source>
        <dbReference type="ARBA" id="ARBA00022737"/>
    </source>
</evidence>
<feature type="transmembrane region" description="Helical" evidence="8">
    <location>
        <begin position="556"/>
        <end position="578"/>
    </location>
</feature>
<dbReference type="InterPro" id="IPR026961">
    <property type="entry name" value="PGG_dom"/>
</dbReference>